<dbReference type="Pfam" id="PF02518">
    <property type="entry name" value="HATPase_c"/>
    <property type="match status" value="1"/>
</dbReference>
<dbReference type="PROSITE" id="PS50109">
    <property type="entry name" value="HIS_KIN"/>
    <property type="match status" value="1"/>
</dbReference>
<dbReference type="SMART" id="SM00387">
    <property type="entry name" value="HATPase_c"/>
    <property type="match status" value="1"/>
</dbReference>
<dbReference type="Gene3D" id="1.10.287.130">
    <property type="match status" value="1"/>
</dbReference>
<dbReference type="InterPro" id="IPR004358">
    <property type="entry name" value="Sig_transdc_His_kin-like_C"/>
</dbReference>
<dbReference type="SMART" id="SM00388">
    <property type="entry name" value="HisKA"/>
    <property type="match status" value="1"/>
</dbReference>
<proteinExistence type="predicted"/>
<name>A0A1G7J6N1_9SPHN</name>
<evidence type="ECO:0000256" key="2">
    <source>
        <dbReference type="ARBA" id="ARBA00012438"/>
    </source>
</evidence>
<dbReference type="OrthoDB" id="9796100at2"/>
<feature type="coiled-coil region" evidence="5">
    <location>
        <begin position="254"/>
        <end position="295"/>
    </location>
</feature>
<feature type="domain" description="Histidine kinase" evidence="7">
    <location>
        <begin position="304"/>
        <end position="525"/>
    </location>
</feature>
<keyword evidence="3 4" id="KW-0597">Phosphoprotein</keyword>
<comment type="catalytic activity">
    <reaction evidence="1">
        <text>ATP + protein L-histidine = ADP + protein N-phospho-L-histidine.</text>
        <dbReference type="EC" id="2.7.13.3"/>
    </reaction>
</comment>
<evidence type="ECO:0000313" key="10">
    <source>
        <dbReference type="EMBL" id="SDF20553.1"/>
    </source>
</evidence>
<dbReference type="SUPFAM" id="SSF47384">
    <property type="entry name" value="Homodimeric domain of signal transducing histidine kinase"/>
    <property type="match status" value="1"/>
</dbReference>
<evidence type="ECO:0000256" key="4">
    <source>
        <dbReference type="PROSITE-ProRule" id="PRU00169"/>
    </source>
</evidence>
<dbReference type="InterPro" id="IPR007891">
    <property type="entry name" value="CHASE3"/>
</dbReference>
<protein>
    <recommendedName>
        <fullName evidence="2">histidine kinase</fullName>
        <ecNumber evidence="2">2.7.13.3</ecNumber>
    </recommendedName>
</protein>
<gene>
    <name evidence="9" type="ORF">GQR91_10095</name>
    <name evidence="10" type="ORF">SAMN05216557_102516</name>
</gene>
<feature type="transmembrane region" description="Helical" evidence="6">
    <location>
        <begin position="47"/>
        <end position="67"/>
    </location>
</feature>
<evidence type="ECO:0000313" key="12">
    <source>
        <dbReference type="Proteomes" id="UP000436801"/>
    </source>
</evidence>
<evidence type="ECO:0000259" key="8">
    <source>
        <dbReference type="PROSITE" id="PS50110"/>
    </source>
</evidence>
<dbReference type="SUPFAM" id="SSF55874">
    <property type="entry name" value="ATPase domain of HSP90 chaperone/DNA topoisomerase II/histidine kinase"/>
    <property type="match status" value="1"/>
</dbReference>
<feature type="transmembrane region" description="Helical" evidence="6">
    <location>
        <begin position="225"/>
        <end position="246"/>
    </location>
</feature>
<sequence length="674" mass="71148">MRAGPWASSPKPFARFPRTTDCDSFPSVERTEAESVGREGGTTWRTIALVVMGLAGAVTLVMLIVTLGHANRQRDRALDLQQHSYDVMILARTLAGTIARSEASLGRYVISGDRQLGQLYFDEWTLARSQIDRLEHITYDNPQQRPLIDRLRDAYDTRGEELSAIALATTYNKNSLAYARYYQARQASSLAQITGTLDGIIRSERALLAERAADASGSVARSSRIAGGLAGFGILIVAGAIVLGWMTVQAVGERAAARADAEAARARAEELAMAVDEATAELKVQEAKLRQAQKMDAVGQLTGGIAHDFNNMLAVVLGGLELARRAAPGDHAALQRHIDSATEGANRAAALTRQLLAFSREESLKPQAILPAALVAGMTDLLDRTLGDAIELIVDDRTTGWRVHADRVQLENAILNLAVNARDAMEGRGILTITSGEITLAEGAVGQCVAGDYAVLSVTDTGSGMPPEVAERVFEPFFTTKPVGKGTGLGLSQIFGLVGQLGGDVALRTAPGAGTTVTLYLPRDRSAAPAAVPVEPAAPAPMPPAALSVLVVEDDPRVLAATMGALEELGHHALPCDDPLAAPAMLAANPDIQLVISDVLMPRQTGPEMIAGLAGRFPDLAVLFVTGFAGEANAAVFGDHELLRKPFTLAGLERGIAAAMARAAHRLPSSIAAE</sequence>
<keyword evidence="11" id="KW-1185">Reference proteome</keyword>
<evidence type="ECO:0000256" key="5">
    <source>
        <dbReference type="SAM" id="Coils"/>
    </source>
</evidence>
<accession>A0A1G7J6N1</accession>
<dbReference type="SUPFAM" id="SSF52172">
    <property type="entry name" value="CheY-like"/>
    <property type="match status" value="1"/>
</dbReference>
<dbReference type="InterPro" id="IPR005467">
    <property type="entry name" value="His_kinase_dom"/>
</dbReference>
<dbReference type="Pfam" id="PF00512">
    <property type="entry name" value="HisKA"/>
    <property type="match status" value="1"/>
</dbReference>
<dbReference type="PANTHER" id="PTHR43065">
    <property type="entry name" value="SENSOR HISTIDINE KINASE"/>
    <property type="match status" value="1"/>
</dbReference>
<dbReference type="InterPro" id="IPR003661">
    <property type="entry name" value="HisK_dim/P_dom"/>
</dbReference>
<reference evidence="10 11" key="1">
    <citation type="submission" date="2016-10" db="EMBL/GenBank/DDBJ databases">
        <authorList>
            <person name="Varghese N."/>
            <person name="Submissions S."/>
        </authorList>
    </citation>
    <scope>NUCLEOTIDE SEQUENCE [LARGE SCALE GENOMIC DNA]</scope>
    <source>
        <strain evidence="10 11">S7-754</strain>
    </source>
</reference>
<evidence type="ECO:0000313" key="9">
    <source>
        <dbReference type="EMBL" id="MWC44001.1"/>
    </source>
</evidence>
<dbReference type="EC" id="2.7.13.3" evidence="2"/>
<reference evidence="9 12" key="2">
    <citation type="submission" date="2019-12" db="EMBL/GenBank/DDBJ databases">
        <authorList>
            <person name="Zheng J."/>
        </authorList>
    </citation>
    <scope>NUCLEOTIDE SEQUENCE [LARGE SCALE GENOMIC DNA]</scope>
    <source>
        <strain evidence="9 12">DSM 27347</strain>
    </source>
</reference>
<dbReference type="GO" id="GO:0000155">
    <property type="term" value="F:phosphorelay sensor kinase activity"/>
    <property type="evidence" value="ECO:0007669"/>
    <property type="project" value="InterPro"/>
</dbReference>
<keyword evidence="6" id="KW-0812">Transmembrane</keyword>
<dbReference type="InterPro" id="IPR036890">
    <property type="entry name" value="HATPase_C_sf"/>
</dbReference>
<dbReference type="SMART" id="SM00448">
    <property type="entry name" value="REC"/>
    <property type="match status" value="1"/>
</dbReference>
<dbReference type="Proteomes" id="UP000436801">
    <property type="component" value="Unassembled WGS sequence"/>
</dbReference>
<dbReference type="Pfam" id="PF05227">
    <property type="entry name" value="CHASE3"/>
    <property type="match status" value="1"/>
</dbReference>
<keyword evidence="10" id="KW-0418">Kinase</keyword>
<dbReference type="EMBL" id="FNBI01000002">
    <property type="protein sequence ID" value="SDF20553.1"/>
    <property type="molecule type" value="Genomic_DNA"/>
</dbReference>
<evidence type="ECO:0000259" key="7">
    <source>
        <dbReference type="PROSITE" id="PS50109"/>
    </source>
</evidence>
<keyword evidence="6" id="KW-1133">Transmembrane helix</keyword>
<dbReference type="Proteomes" id="UP000323502">
    <property type="component" value="Unassembled WGS sequence"/>
</dbReference>
<dbReference type="PRINTS" id="PR00344">
    <property type="entry name" value="BCTRLSENSOR"/>
</dbReference>
<dbReference type="Gene3D" id="3.30.565.10">
    <property type="entry name" value="Histidine kinase-like ATPase, C-terminal domain"/>
    <property type="match status" value="1"/>
</dbReference>
<dbReference type="PROSITE" id="PS50110">
    <property type="entry name" value="RESPONSE_REGULATORY"/>
    <property type="match status" value="1"/>
</dbReference>
<keyword evidence="5" id="KW-0175">Coiled coil</keyword>
<dbReference type="PANTHER" id="PTHR43065:SF42">
    <property type="entry name" value="TWO-COMPONENT SENSOR PPRA"/>
    <property type="match status" value="1"/>
</dbReference>
<evidence type="ECO:0000256" key="1">
    <source>
        <dbReference type="ARBA" id="ARBA00000085"/>
    </source>
</evidence>
<dbReference type="InterPro" id="IPR003594">
    <property type="entry name" value="HATPase_dom"/>
</dbReference>
<dbReference type="Pfam" id="PF00072">
    <property type="entry name" value="Response_reg"/>
    <property type="match status" value="1"/>
</dbReference>
<evidence type="ECO:0000256" key="6">
    <source>
        <dbReference type="SAM" id="Phobius"/>
    </source>
</evidence>
<dbReference type="AlphaFoldDB" id="A0A1G7J6N1"/>
<keyword evidence="6" id="KW-0472">Membrane</keyword>
<dbReference type="EMBL" id="WSUT01000005">
    <property type="protein sequence ID" value="MWC44001.1"/>
    <property type="molecule type" value="Genomic_DNA"/>
</dbReference>
<dbReference type="InterPro" id="IPR001789">
    <property type="entry name" value="Sig_transdc_resp-reg_receiver"/>
</dbReference>
<evidence type="ECO:0000313" key="11">
    <source>
        <dbReference type="Proteomes" id="UP000323502"/>
    </source>
</evidence>
<organism evidence="10 11">
    <name type="scientific">Sphingomonas carotinifaciens</name>
    <dbReference type="NCBI Taxonomy" id="1166323"/>
    <lineage>
        <taxon>Bacteria</taxon>
        <taxon>Pseudomonadati</taxon>
        <taxon>Pseudomonadota</taxon>
        <taxon>Alphaproteobacteria</taxon>
        <taxon>Sphingomonadales</taxon>
        <taxon>Sphingomonadaceae</taxon>
        <taxon>Sphingomonas</taxon>
    </lineage>
</organism>
<evidence type="ECO:0000256" key="3">
    <source>
        <dbReference type="ARBA" id="ARBA00022553"/>
    </source>
</evidence>
<feature type="modified residue" description="4-aspartylphosphate" evidence="4">
    <location>
        <position position="598"/>
    </location>
</feature>
<dbReference type="CDD" id="cd00082">
    <property type="entry name" value="HisKA"/>
    <property type="match status" value="1"/>
</dbReference>
<keyword evidence="10" id="KW-0808">Transferase</keyword>
<dbReference type="Gene3D" id="3.40.50.2300">
    <property type="match status" value="1"/>
</dbReference>
<dbReference type="InterPro" id="IPR011006">
    <property type="entry name" value="CheY-like_superfamily"/>
</dbReference>
<feature type="domain" description="Response regulatory" evidence="8">
    <location>
        <begin position="548"/>
        <end position="660"/>
    </location>
</feature>
<dbReference type="InterPro" id="IPR036097">
    <property type="entry name" value="HisK_dim/P_sf"/>
</dbReference>